<dbReference type="Proteomes" id="UP000249056">
    <property type="component" value="Unassembled WGS sequence"/>
</dbReference>
<accession>A0A395IP65</accession>
<evidence type="ECO:0000313" key="2">
    <source>
        <dbReference type="Proteomes" id="UP000249056"/>
    </source>
</evidence>
<protein>
    <submittedName>
        <fullName evidence="1">Uncharacterized protein</fullName>
    </submittedName>
</protein>
<sequence>MRDNDQGAIRKLLSDGTLNQGISFHVDGRRRFIEDHDFRMGDDGTGETEELALALGEVETTFCDGEAREVKRFLFFWSEGVEVPDADGVLALVGGMSCTRSRASRSSESGVIVKGVEVGSYGAGKREQGPVE</sequence>
<keyword evidence="2" id="KW-1185">Reference proteome</keyword>
<organism evidence="1 2">
    <name type="scientific">Monilinia fructigena</name>
    <dbReference type="NCBI Taxonomy" id="38457"/>
    <lineage>
        <taxon>Eukaryota</taxon>
        <taxon>Fungi</taxon>
        <taxon>Dikarya</taxon>
        <taxon>Ascomycota</taxon>
        <taxon>Pezizomycotina</taxon>
        <taxon>Leotiomycetes</taxon>
        <taxon>Helotiales</taxon>
        <taxon>Sclerotiniaceae</taxon>
        <taxon>Monilinia</taxon>
    </lineage>
</organism>
<gene>
    <name evidence="1" type="ORF">DID88_002566</name>
</gene>
<name>A0A395IP65_9HELO</name>
<proteinExistence type="predicted"/>
<dbReference type="AlphaFoldDB" id="A0A395IP65"/>
<comment type="caution">
    <text evidence="1">The sequence shown here is derived from an EMBL/GenBank/DDBJ whole genome shotgun (WGS) entry which is preliminary data.</text>
</comment>
<evidence type="ECO:0000313" key="1">
    <source>
        <dbReference type="EMBL" id="RAL62080.1"/>
    </source>
</evidence>
<dbReference type="EMBL" id="QKRW01000026">
    <property type="protein sequence ID" value="RAL62080.1"/>
    <property type="molecule type" value="Genomic_DNA"/>
</dbReference>
<reference evidence="1 2" key="1">
    <citation type="submission" date="2018-06" db="EMBL/GenBank/DDBJ databases">
        <title>Genome Sequence of the Brown Rot Fungal Pathogen Monilinia fructigena.</title>
        <authorList>
            <person name="Landi L."/>
            <person name="De Miccolis Angelini R.M."/>
            <person name="Pollastro S."/>
            <person name="Abate D."/>
            <person name="Faretra F."/>
            <person name="Romanazzi G."/>
        </authorList>
    </citation>
    <scope>NUCLEOTIDE SEQUENCE [LARGE SCALE GENOMIC DNA]</scope>
    <source>
        <strain evidence="1 2">Mfrg269</strain>
    </source>
</reference>